<comment type="caution">
    <text evidence="3">The sequence shown here is derived from an EMBL/GenBank/DDBJ whole genome shotgun (WGS) entry which is preliminary data.</text>
</comment>
<dbReference type="EMBL" id="UYJE01000237">
    <property type="protein sequence ID" value="VDH91506.1"/>
    <property type="molecule type" value="Genomic_DNA"/>
</dbReference>
<name>A0A8B6BIX0_MYTGA</name>
<feature type="domain" description="Novel STAND NTPase 3" evidence="2">
    <location>
        <begin position="253"/>
        <end position="403"/>
    </location>
</feature>
<reference evidence="3" key="1">
    <citation type="submission" date="2018-11" db="EMBL/GenBank/DDBJ databases">
        <authorList>
            <person name="Alioto T."/>
            <person name="Alioto T."/>
        </authorList>
    </citation>
    <scope>NUCLEOTIDE SEQUENCE</scope>
</reference>
<organism evidence="3 4">
    <name type="scientific">Mytilus galloprovincialis</name>
    <name type="common">Mediterranean mussel</name>
    <dbReference type="NCBI Taxonomy" id="29158"/>
    <lineage>
        <taxon>Eukaryota</taxon>
        <taxon>Metazoa</taxon>
        <taxon>Spiralia</taxon>
        <taxon>Lophotrochozoa</taxon>
        <taxon>Mollusca</taxon>
        <taxon>Bivalvia</taxon>
        <taxon>Autobranchia</taxon>
        <taxon>Pteriomorphia</taxon>
        <taxon>Mytilida</taxon>
        <taxon>Mytiloidea</taxon>
        <taxon>Mytilidae</taxon>
        <taxon>Mytilinae</taxon>
        <taxon>Mytilus</taxon>
    </lineage>
</organism>
<dbReference type="InterPro" id="IPR049050">
    <property type="entry name" value="nSTAND3"/>
</dbReference>
<dbReference type="Pfam" id="PF20720">
    <property type="entry name" value="nSTAND3"/>
    <property type="match status" value="1"/>
</dbReference>
<evidence type="ECO:0000259" key="1">
    <source>
        <dbReference type="Pfam" id="PF18738"/>
    </source>
</evidence>
<dbReference type="Pfam" id="PF18738">
    <property type="entry name" value="HEPN_DZIP3"/>
    <property type="match status" value="1"/>
</dbReference>
<evidence type="ECO:0000313" key="4">
    <source>
        <dbReference type="Proteomes" id="UP000596742"/>
    </source>
</evidence>
<feature type="domain" description="DZIP3-like HEPN" evidence="1">
    <location>
        <begin position="34"/>
        <end position="160"/>
    </location>
</feature>
<dbReference type="Gene3D" id="3.40.50.300">
    <property type="entry name" value="P-loop containing nucleotide triphosphate hydrolases"/>
    <property type="match status" value="1"/>
</dbReference>
<dbReference type="Proteomes" id="UP000596742">
    <property type="component" value="Unassembled WGS sequence"/>
</dbReference>
<dbReference type="InterPro" id="IPR041249">
    <property type="entry name" value="HEPN_DZIP3"/>
</dbReference>
<protein>
    <submittedName>
        <fullName evidence="3">Uncharacterized protein</fullName>
    </submittedName>
</protein>
<evidence type="ECO:0000313" key="3">
    <source>
        <dbReference type="EMBL" id="VDH91506.1"/>
    </source>
</evidence>
<sequence length="1581" mass="185475">MISKEEENFLRIVYLHYRVVTPCLKRFFDGIHPNLSASLKLVPNKTDLRQLQRKRILNQQQWDTLYPSSAFQTVTSTDLDLTLMVCLLRHISPAVKPPAKGFDELPLHDELNDGAQLARIKYYKNYLVSHSTNGTMDDNDFTMIWSDMEKAIRGLGNQQDVVNANLAKVIVLDSSLTTMLSTELHIDTKLSNLQDLTCDEIQQYMSEQEKRQTALEMKTDNIVQSLEDLKTSISRPEWMIVKMQKWKTADEYFMQTRASVYVFNYIRRHNCVSIVGPSGVGKTFLLQHVALKMEKFGYTIITVNAPNEIKEHYDSKRKTLFVMDDICGNFTVNTVRLDELKRAMKDITYFLERSCKLMLACRLQIFQDEGFKHSLFKIFKTCECNIIEKQLALTDSDKDELAKMYFKNTFTKSQFRLDIQFLYQYDFFPLLCKLYDSQKEQSNFCMERFVKTPFNYYEKELDDLFVDCKKGKKKFIALLLLVVCNNHLDKNMIKEESADIEKLLSDIRKQCGIRKVLTVQSLISKLDTMTGTFVLNEQDVYHTIHDKLFDLLAFYFGTNNNVTKLDFTELLITHADKNFIGERFAISHTGLSDEGEFQYIITIQDTYLPLYVKRVFDDMTKSDDIEKYMKNNRNKLNDTFLLKLSTFMKQIDKNKKESLIKNASIAFLRDVFVMNELNINTSPAKHEELYNWKSCRIILDYDLVQKYIQRIFNGMTESHYVTDYIERCRCCSNEAFHDALLTYMTNLQPSSVRDLIQNASTSFVQRMFVISKEYIDLENPSQYKRYGIEISCDLIPLYIEKVFGGIEMCISVDMHIRQNRNRDNALFHDKLRAYMSHLDGSKIQKFIESSSQDCIDALCITNDDSQENSQLENECVASIAPRRYTKMYKYQTSRSKLKNAKFQEDTNVTHFTEVSVIETIWEIKRYGIFIPADYMPLYIHRWFDGMKKSKEIEYYINRNRNKETIQFQTALLNFMAHLDEEEIKTLIQTATNNFLHTVLVTTGDHIGYDMFSRKMYQRYGIVIPEQYLEMYTLRILSLTERPEWFIRDMEGNRSLRTVLKYMRQLDISKIAELIETAKDDLFHRMITVDVDEELHLEREIVDWPFSVYDEEKKLEIIEAYITCPVSLVDKYMDRMILDWGTGLFDIVIKNINLKNKSFVQLFLAHLNTLEATKKSDLLFIRNYRNTNEHDRDNTALTISCKKGDINLSTWCLKNYSFEHPQEEHCILCALFLLVVSNNQLEASNLIDESAIVNEVVLIFNDKHNNLEAMSPRSIKEKLDTSLNEIVVKEEGVYSVRHSEVFQFLVFYFSSFDNATNILIENAGGKFLFEQFLTEKTNTQHFLINLDVKQSQMCIERVFAEMTKSDHLLRYVLKRDNNLNMKPIFEYFKNVNKVKINTTIENSCIDFINNFLVFKNDETKHDIDIEIEPYITVPDHCIPVYINRFFELIAKSNCVAGCLQENKNRNNVNFTNRLSIYMKAINKHDVGNLIKNASSDFISRMLVISKVDIKAKSYWEYECYGIVVPDDLLQMYMERVFKDFTECDCVYVNRNSGNRTFRNLFPSHTSSMCGNIYAFNIDSDRK</sequence>
<gene>
    <name evidence="3" type="ORF">MGAL_10B017107</name>
</gene>
<evidence type="ECO:0000259" key="2">
    <source>
        <dbReference type="Pfam" id="PF20720"/>
    </source>
</evidence>
<dbReference type="InterPro" id="IPR027417">
    <property type="entry name" value="P-loop_NTPase"/>
</dbReference>
<accession>A0A8B6BIX0</accession>
<dbReference type="SUPFAM" id="SSF52540">
    <property type="entry name" value="P-loop containing nucleoside triphosphate hydrolases"/>
    <property type="match status" value="1"/>
</dbReference>
<proteinExistence type="predicted"/>
<dbReference type="OrthoDB" id="6210170at2759"/>
<dbReference type="CDD" id="cd00009">
    <property type="entry name" value="AAA"/>
    <property type="match status" value="1"/>
</dbReference>
<keyword evidence="4" id="KW-1185">Reference proteome</keyword>